<evidence type="ECO:0000313" key="4">
    <source>
        <dbReference type="EMBL" id="KAF5231405.1"/>
    </source>
</evidence>
<dbReference type="PROSITE" id="PS51462">
    <property type="entry name" value="NUDIX"/>
    <property type="match status" value="1"/>
</dbReference>
<dbReference type="NCBIfam" id="TIGR01879">
    <property type="entry name" value="hydantase"/>
    <property type="match status" value="1"/>
</dbReference>
<keyword evidence="5" id="KW-1185">Reference proteome</keyword>
<dbReference type="Pfam" id="PF00293">
    <property type="entry name" value="NUDIX"/>
    <property type="match status" value="1"/>
</dbReference>
<dbReference type="InterPro" id="IPR010158">
    <property type="entry name" value="Amidase_Cbmase"/>
</dbReference>
<dbReference type="Pfam" id="PF01546">
    <property type="entry name" value="Peptidase_M20"/>
    <property type="match status" value="1"/>
</dbReference>
<sequence length="831" mass="91877">MATRTSLRHVGCVPRHLFTFRRYISTRDMTATDLKKLKVDQSRLMEALHDTCKLGTGLKWGDKPTDTGMSRLALSDSDKQVRDWFVKTTEDLGCKVTTDSMGNIFAVRPGRKEGPPTLAGSHLDTQPSGGRYDGILGVHAGIEMLKVLQEHDVETEYPVGVVNWTNEEGARFPISMMASGVWAESITQERAHSLKEVAGNATVKSELERIGYLGETPASYKSSPIGAHFELHIEQGPILERAQKKIGVVQGVQAYKWFTIDITGRDAHTGSTPFSDRADALLLAARLITHSHRLATKHKALASTGILNLTPGSTNTIPGHVSFSLDIRSPSDEIVEELEKDLRRDFDLLTSGTDVDGLLAGSTPALPLSLTWRTDTISTATKFHPDCIQAVRDSAESVLGKDAAVDISSGAGHDSVYTNKHCPTTMIFIPFSQQYIESQYLPDEVTALTNTKFLKNKDEIITKTSDLPLQEAKWITLKKIEYVDQVGKERTWEVATRKTRGKSGVDAVAMGNILLHPSKPASTLLVIQYRPPLDAYTIEWPAGLIDAEETAEEAAVREFKEETGYDCKVLSVSPAQAADPGMTNANMQLAMVEVQLSENEEEPEQRLDDGEHIQREIIPLAELYERLVEYSKRERTVVAAKLFHFAAARDIVILTEPERPPSSPVSAASRADSSASVLQSRQSVVDNALTALIAVPEEGDNSTRKLIQLGRQWCRDRLNTYPREQSESATGCWIHTDKTSGPNGTGYVRDNMRNTPTPGGEPGEKIGEQFNIHQVAIASTCQRQYLELCRREKDHEVQLQWGTGSASVIYHGNFTKNVRKWTKRGACIVHR</sequence>
<dbReference type="InterPro" id="IPR036264">
    <property type="entry name" value="Bact_exopeptidase_dim_dom"/>
</dbReference>
<dbReference type="Pfam" id="PF07687">
    <property type="entry name" value="M20_dimer"/>
    <property type="match status" value="1"/>
</dbReference>
<dbReference type="FunFam" id="3.90.79.10:FF:000016">
    <property type="entry name" value="ADP-sugar pyrophosphatase isoform X1"/>
    <property type="match status" value="1"/>
</dbReference>
<dbReference type="GO" id="GO:0016813">
    <property type="term" value="F:hydrolase activity, acting on carbon-nitrogen (but not peptide) bonds, in linear amidines"/>
    <property type="evidence" value="ECO:0007669"/>
    <property type="project" value="InterPro"/>
</dbReference>
<dbReference type="EMBL" id="JAAMOD010000314">
    <property type="protein sequence ID" value="KAF5231405.1"/>
    <property type="molecule type" value="Genomic_DNA"/>
</dbReference>
<evidence type="ECO:0000256" key="1">
    <source>
        <dbReference type="ARBA" id="ARBA00006247"/>
    </source>
</evidence>
<dbReference type="InterPro" id="IPR011650">
    <property type="entry name" value="Peptidase_M20_dimer"/>
</dbReference>
<organism evidence="4 5">
    <name type="scientific">Fusarium austroamericanum</name>
    <dbReference type="NCBI Taxonomy" id="282268"/>
    <lineage>
        <taxon>Eukaryota</taxon>
        <taxon>Fungi</taxon>
        <taxon>Dikarya</taxon>
        <taxon>Ascomycota</taxon>
        <taxon>Pezizomycotina</taxon>
        <taxon>Sordariomycetes</taxon>
        <taxon>Hypocreomycetidae</taxon>
        <taxon>Hypocreales</taxon>
        <taxon>Nectriaceae</taxon>
        <taxon>Fusarium</taxon>
    </lineage>
</organism>
<dbReference type="Gene3D" id="3.30.70.360">
    <property type="match status" value="1"/>
</dbReference>
<accession>A0AAN5Z3X3</accession>
<keyword evidence="2" id="KW-0378">Hydrolase</keyword>
<dbReference type="SUPFAM" id="SSF53187">
    <property type="entry name" value="Zn-dependent exopeptidases"/>
    <property type="match status" value="1"/>
</dbReference>
<dbReference type="InterPro" id="IPR002933">
    <property type="entry name" value="Peptidase_M20"/>
</dbReference>
<protein>
    <recommendedName>
        <fullName evidence="3">Nudix hydrolase domain-containing protein</fullName>
    </recommendedName>
</protein>
<dbReference type="AlphaFoldDB" id="A0AAN5Z3X3"/>
<proteinExistence type="inferred from homology"/>
<dbReference type="InterPro" id="IPR015797">
    <property type="entry name" value="NUDIX_hydrolase-like_dom_sf"/>
</dbReference>
<name>A0AAN5Z3X3_FUSAU</name>
<dbReference type="CDD" id="cd03884">
    <property type="entry name" value="M20_bAS"/>
    <property type="match status" value="1"/>
</dbReference>
<dbReference type="PROSITE" id="PS00893">
    <property type="entry name" value="NUDIX_BOX"/>
    <property type="match status" value="1"/>
</dbReference>
<dbReference type="Gene3D" id="3.40.630.10">
    <property type="entry name" value="Zn peptidases"/>
    <property type="match status" value="1"/>
</dbReference>
<dbReference type="Gene3D" id="3.90.79.10">
    <property type="entry name" value="Nucleoside Triphosphate Pyrophosphohydrolase"/>
    <property type="match status" value="1"/>
</dbReference>
<dbReference type="CDD" id="cd18888">
    <property type="entry name" value="NUDIX_ADPRase_Nudt5"/>
    <property type="match status" value="1"/>
</dbReference>
<dbReference type="PANTHER" id="PTHR32494:SF5">
    <property type="entry name" value="ALLANTOATE AMIDOHYDROLASE"/>
    <property type="match status" value="1"/>
</dbReference>
<comment type="similarity">
    <text evidence="1">Belongs to the peptidase M20A family.</text>
</comment>
<feature type="domain" description="Nudix hydrolase" evidence="3">
    <location>
        <begin position="505"/>
        <end position="641"/>
    </location>
</feature>
<evidence type="ECO:0000256" key="2">
    <source>
        <dbReference type="ARBA" id="ARBA00022801"/>
    </source>
</evidence>
<dbReference type="Proteomes" id="UP000537989">
    <property type="component" value="Unassembled WGS sequence"/>
</dbReference>
<evidence type="ECO:0000259" key="3">
    <source>
        <dbReference type="PROSITE" id="PS51462"/>
    </source>
</evidence>
<dbReference type="SUPFAM" id="SSF55031">
    <property type="entry name" value="Bacterial exopeptidase dimerisation domain"/>
    <property type="match status" value="1"/>
</dbReference>
<comment type="caution">
    <text evidence="4">The sequence shown here is derived from an EMBL/GenBank/DDBJ whole genome shotgun (WGS) entry which is preliminary data.</text>
</comment>
<dbReference type="InterPro" id="IPR020084">
    <property type="entry name" value="NUDIX_hydrolase_CS"/>
</dbReference>
<dbReference type="InterPro" id="IPR000086">
    <property type="entry name" value="NUDIX_hydrolase_dom"/>
</dbReference>
<gene>
    <name evidence="4" type="ORF">FAUST_9268</name>
</gene>
<dbReference type="PANTHER" id="PTHR32494">
    <property type="entry name" value="ALLANTOATE DEIMINASE-RELATED"/>
    <property type="match status" value="1"/>
</dbReference>
<dbReference type="SUPFAM" id="SSF55811">
    <property type="entry name" value="Nudix"/>
    <property type="match status" value="1"/>
</dbReference>
<evidence type="ECO:0000313" key="5">
    <source>
        <dbReference type="Proteomes" id="UP000537989"/>
    </source>
</evidence>
<reference evidence="4 5" key="1">
    <citation type="submission" date="2020-02" db="EMBL/GenBank/DDBJ databases">
        <title>Identification and distribution of gene clusters putatively required for synthesis of sphingolipid metabolism inhibitors in phylogenetically diverse species of the filamentous fungus Fusarium.</title>
        <authorList>
            <person name="Kim H.-S."/>
            <person name="Busman M."/>
            <person name="Brown D.W."/>
            <person name="Divon H."/>
            <person name="Uhlig S."/>
            <person name="Proctor R.H."/>
        </authorList>
    </citation>
    <scope>NUCLEOTIDE SEQUENCE [LARGE SCALE GENOMIC DNA]</scope>
    <source>
        <strain evidence="4 5">NRRL 2903</strain>
    </source>
</reference>